<keyword evidence="2" id="KW-0812">Transmembrane</keyword>
<dbReference type="OrthoDB" id="1822804at2"/>
<evidence type="ECO:0000256" key="2">
    <source>
        <dbReference type="SAM" id="Phobius"/>
    </source>
</evidence>
<name>A0A0U9HFC4_9BACI</name>
<dbReference type="AlphaFoldDB" id="A0A0U9HFC4"/>
<feature type="repeat" description="TPR" evidence="1">
    <location>
        <begin position="71"/>
        <end position="104"/>
    </location>
</feature>
<proteinExistence type="predicted"/>
<keyword evidence="2" id="KW-1133">Transmembrane helix</keyword>
<keyword evidence="1" id="KW-0802">TPR repeat</keyword>
<protein>
    <submittedName>
        <fullName evidence="3">DnaJ (Hsp40) homolog, subfamily C, member 3</fullName>
    </submittedName>
</protein>
<dbReference type="Proteomes" id="UP000052946">
    <property type="component" value="Unassembled WGS sequence"/>
</dbReference>
<evidence type="ECO:0000313" key="4">
    <source>
        <dbReference type="Proteomes" id="UP000052946"/>
    </source>
</evidence>
<comment type="caution">
    <text evidence="3">The sequence shown here is derived from an EMBL/GenBank/DDBJ whole genome shotgun (WGS) entry which is preliminary data.</text>
</comment>
<feature type="transmembrane region" description="Helical" evidence="2">
    <location>
        <begin position="42"/>
        <end position="64"/>
    </location>
</feature>
<gene>
    <name evidence="3" type="ORF">OPHB3_2712</name>
</gene>
<dbReference type="RefSeq" id="WP_058950657.1">
    <property type="nucleotide sequence ID" value="NZ_BBXV01000032.1"/>
</dbReference>
<evidence type="ECO:0000256" key="1">
    <source>
        <dbReference type="PROSITE-ProRule" id="PRU00339"/>
    </source>
</evidence>
<dbReference type="InterPro" id="IPR019734">
    <property type="entry name" value="TPR_rpt"/>
</dbReference>
<reference evidence="4" key="1">
    <citation type="submission" date="2015-07" db="EMBL/GenBank/DDBJ databases">
        <title>Draft Genome Sequence of Oceanobacillus picturae Heshi-B3 that Was Isolated from Fermented Rice Bran with Aging Salted Mackerel, Which Was Named Heshiko as Traditional Fermented Seafood in Japan.</title>
        <authorList>
            <person name="Akuzawa S."/>
            <person name="Nakagawa J."/>
            <person name="Kanekatsu T."/>
            <person name="Kanesaki Y."/>
            <person name="Suzuki T."/>
        </authorList>
    </citation>
    <scope>NUCLEOTIDE SEQUENCE [LARGE SCALE GENOMIC DNA]</scope>
    <source>
        <strain evidence="4">Heshi-B3</strain>
    </source>
</reference>
<dbReference type="PROSITE" id="PS50005">
    <property type="entry name" value="TPR"/>
    <property type="match status" value="1"/>
</dbReference>
<dbReference type="EMBL" id="BBXV01000032">
    <property type="protein sequence ID" value="GAQ18756.1"/>
    <property type="molecule type" value="Genomic_DNA"/>
</dbReference>
<sequence>MLHCPYCGSSIKSDEHYCITCGEKLPPDINERFITSKKFNKFWFLPLSAFFAILLFSGLFYLILENKTNEAQALYAEGEELVLKGDYAKANETFESALEYKPHFTQAEIALNFLSKAIQAESSLEKAEKLLEEDKHQEALSLINDSESDLNTFNGPGVNKLISDIGATRNNIKLEQIKNVLNKDSNIDELKILLWDAEAIDSTEAIAITTSIREQIVDYTYTKANEQLNSKQFNDAQIIVEDGLKYAPDSEKLLSLKTTIDKEQVAFETAQEQRIEQAMTTAEEERQLNETDAIELVKVDLSKDEQGKLVVQGEVKSVATIPVNSVLINYSLVTKEGNEILTNEVFVFPDKLYPGETGKFEYTHFDIDEKGKDLNIEVQKITWYTD</sequence>
<dbReference type="SUPFAM" id="SSF48452">
    <property type="entry name" value="TPR-like"/>
    <property type="match status" value="1"/>
</dbReference>
<organism evidence="3 4">
    <name type="scientific">Oceanobacillus picturae</name>
    <dbReference type="NCBI Taxonomy" id="171693"/>
    <lineage>
        <taxon>Bacteria</taxon>
        <taxon>Bacillati</taxon>
        <taxon>Bacillota</taxon>
        <taxon>Bacilli</taxon>
        <taxon>Bacillales</taxon>
        <taxon>Bacillaceae</taxon>
        <taxon>Oceanobacillus</taxon>
    </lineage>
</organism>
<reference evidence="3 4" key="2">
    <citation type="journal article" date="2016" name="Genome Announc.">
        <title>Draft Genome Sequence of Oceanobacillus picturae Heshi-B3, Isolated from Fermented Rice Bran in a Traditional Japanese Seafood Dish.</title>
        <authorList>
            <person name="Akuzawa S."/>
            <person name="Nagaoka J."/>
            <person name="Kanekatsu M."/>
            <person name="Kanesaki Y."/>
            <person name="Suzuki T."/>
        </authorList>
    </citation>
    <scope>NUCLEOTIDE SEQUENCE [LARGE SCALE GENOMIC DNA]</scope>
    <source>
        <strain evidence="3 4">Heshi-B3</strain>
    </source>
</reference>
<evidence type="ECO:0000313" key="3">
    <source>
        <dbReference type="EMBL" id="GAQ18756.1"/>
    </source>
</evidence>
<accession>A0A0U9HFC4</accession>
<dbReference type="InterPro" id="IPR011990">
    <property type="entry name" value="TPR-like_helical_dom_sf"/>
</dbReference>
<dbReference type="Gene3D" id="1.25.40.10">
    <property type="entry name" value="Tetratricopeptide repeat domain"/>
    <property type="match status" value="1"/>
</dbReference>
<keyword evidence="2" id="KW-0472">Membrane</keyword>